<evidence type="ECO:0000313" key="1">
    <source>
        <dbReference type="EMBL" id="SDL20768.1"/>
    </source>
</evidence>
<keyword evidence="2" id="KW-1185">Reference proteome</keyword>
<gene>
    <name evidence="1" type="ORF">SAMN04488514_10114</name>
</gene>
<dbReference type="OrthoDB" id="1440993at2"/>
<proteinExistence type="predicted"/>
<sequence length="128" mass="14835">MKYGLLLFVLTLLCCSKDDKQSLTSSDLKGKWIETETRKDTLFFESLDNLDFMNLNRGKELRNGNLLPKPKSGPYRYKLLEEKISLNWVLSSDSSFNDYYLKVINNRLNIGNFYGSTLGETLTFEKLD</sequence>
<dbReference type="Proteomes" id="UP000199440">
    <property type="component" value="Unassembled WGS sequence"/>
</dbReference>
<protein>
    <recommendedName>
        <fullName evidence="3">Lipocalin-like domain-containing protein</fullName>
    </recommendedName>
</protein>
<evidence type="ECO:0008006" key="3">
    <source>
        <dbReference type="Google" id="ProtNLM"/>
    </source>
</evidence>
<dbReference type="EMBL" id="FNGV01000001">
    <property type="protein sequence ID" value="SDL20768.1"/>
    <property type="molecule type" value="Genomic_DNA"/>
</dbReference>
<reference evidence="2" key="1">
    <citation type="submission" date="2016-10" db="EMBL/GenBank/DDBJ databases">
        <authorList>
            <person name="Varghese N."/>
            <person name="Submissions S."/>
        </authorList>
    </citation>
    <scope>NUCLEOTIDE SEQUENCE [LARGE SCALE GENOMIC DNA]</scope>
    <source>
        <strain evidence="2">DSM 19886</strain>
    </source>
</reference>
<organism evidence="1 2">
    <name type="scientific">Kriegella aquimaris</name>
    <dbReference type="NCBI Taxonomy" id="192904"/>
    <lineage>
        <taxon>Bacteria</taxon>
        <taxon>Pseudomonadati</taxon>
        <taxon>Bacteroidota</taxon>
        <taxon>Flavobacteriia</taxon>
        <taxon>Flavobacteriales</taxon>
        <taxon>Flavobacteriaceae</taxon>
        <taxon>Kriegella</taxon>
    </lineage>
</organism>
<accession>A0A1G9I6A0</accession>
<evidence type="ECO:0000313" key="2">
    <source>
        <dbReference type="Proteomes" id="UP000199440"/>
    </source>
</evidence>
<name>A0A1G9I6A0_9FLAO</name>
<dbReference type="AlphaFoldDB" id="A0A1G9I6A0"/>
<dbReference type="RefSeq" id="WP_089884031.1">
    <property type="nucleotide sequence ID" value="NZ_FNGV01000001.1"/>
</dbReference>